<gene>
    <name evidence="2" type="ORF">HEB94_005562</name>
</gene>
<evidence type="ECO:0000313" key="3">
    <source>
        <dbReference type="Proteomes" id="UP000638648"/>
    </source>
</evidence>
<comment type="caution">
    <text evidence="2">The sequence shown here is derived from an EMBL/GenBank/DDBJ whole genome shotgun (WGS) entry which is preliminary data.</text>
</comment>
<name>A0A927MYL1_9ACTN</name>
<dbReference type="RefSeq" id="WP_192757208.1">
    <property type="nucleotide sequence ID" value="NZ_BAABJL010000172.1"/>
</dbReference>
<protein>
    <submittedName>
        <fullName evidence="2">Uncharacterized protein</fullName>
    </submittedName>
</protein>
<evidence type="ECO:0000313" key="2">
    <source>
        <dbReference type="EMBL" id="MBE1608714.1"/>
    </source>
</evidence>
<feature type="compositionally biased region" description="Polar residues" evidence="1">
    <location>
        <begin position="46"/>
        <end position="61"/>
    </location>
</feature>
<dbReference type="Proteomes" id="UP000638648">
    <property type="component" value="Unassembled WGS sequence"/>
</dbReference>
<accession>A0A927MYL1</accession>
<feature type="region of interest" description="Disordered" evidence="1">
    <location>
        <begin position="1"/>
        <end position="103"/>
    </location>
</feature>
<sequence>MGHDLTRGTSAFRRARREQREVNSDASAAEELARSWDAEPTEEQVAASSKITGPSGESGSTGDLADVGVSSEEGALPTRPRADDQGPLAVGTATSDDADRRAA</sequence>
<dbReference type="EMBL" id="JADBEM010000001">
    <property type="protein sequence ID" value="MBE1608714.1"/>
    <property type="molecule type" value="Genomic_DNA"/>
</dbReference>
<proteinExistence type="predicted"/>
<reference evidence="2" key="1">
    <citation type="submission" date="2020-10" db="EMBL/GenBank/DDBJ databases">
        <title>Sequencing the genomes of 1000 actinobacteria strains.</title>
        <authorList>
            <person name="Klenk H.-P."/>
        </authorList>
    </citation>
    <scope>NUCLEOTIDE SEQUENCE</scope>
    <source>
        <strain evidence="2">DSM 45354</strain>
    </source>
</reference>
<evidence type="ECO:0000256" key="1">
    <source>
        <dbReference type="SAM" id="MobiDB-lite"/>
    </source>
</evidence>
<dbReference type="AlphaFoldDB" id="A0A927MYL1"/>
<organism evidence="2 3">
    <name type="scientific">Actinopolymorpha pittospori</name>
    <dbReference type="NCBI Taxonomy" id="648752"/>
    <lineage>
        <taxon>Bacteria</taxon>
        <taxon>Bacillati</taxon>
        <taxon>Actinomycetota</taxon>
        <taxon>Actinomycetes</taxon>
        <taxon>Propionibacteriales</taxon>
        <taxon>Actinopolymorphaceae</taxon>
        <taxon>Actinopolymorpha</taxon>
    </lineage>
</organism>
<keyword evidence="3" id="KW-1185">Reference proteome</keyword>